<dbReference type="AlphaFoldDB" id="A0A0H3AXB0"/>
<dbReference type="RefSeq" id="WP_012150762.1">
    <property type="nucleotide sequence ID" value="NC_009882.1"/>
</dbReference>
<reference evidence="2" key="1">
    <citation type="submission" date="2007-09" db="EMBL/GenBank/DDBJ databases">
        <title>Complete genome sequence of Rickettsia rickettsii.</title>
        <authorList>
            <person name="Madan A."/>
            <person name="Fahey J."/>
            <person name="Helton E."/>
            <person name="Ketteman M."/>
            <person name="Madan A."/>
            <person name="Rodrigues S."/>
            <person name="Sanchez A."/>
            <person name="Dasch G."/>
            <person name="Eremeeva M."/>
        </authorList>
    </citation>
    <scope>NUCLEOTIDE SEQUENCE [LARGE SCALE GENOMIC DNA]</scope>
    <source>
        <strain evidence="2">Sheila Smith</strain>
    </source>
</reference>
<evidence type="ECO:0000313" key="2">
    <source>
        <dbReference type="Proteomes" id="UP000006832"/>
    </source>
</evidence>
<accession>A0A0H3AXB0</accession>
<gene>
    <name evidence="1" type="ordered locus">A1G_03190</name>
</gene>
<dbReference type="EMBL" id="CP000848">
    <property type="protein sequence ID" value="ABV76175.1"/>
    <property type="molecule type" value="Genomic_DNA"/>
</dbReference>
<dbReference type="Proteomes" id="UP000006832">
    <property type="component" value="Chromosome"/>
</dbReference>
<evidence type="ECO:0000313" key="1">
    <source>
        <dbReference type="EMBL" id="ABV76175.1"/>
    </source>
</evidence>
<dbReference type="GeneID" id="79938052"/>
<organism evidence="1 2">
    <name type="scientific">Rickettsia rickettsii (strain Sheila Smith)</name>
    <dbReference type="NCBI Taxonomy" id="392021"/>
    <lineage>
        <taxon>Bacteria</taxon>
        <taxon>Pseudomonadati</taxon>
        <taxon>Pseudomonadota</taxon>
        <taxon>Alphaproteobacteria</taxon>
        <taxon>Rickettsiales</taxon>
        <taxon>Rickettsiaceae</taxon>
        <taxon>Rickettsieae</taxon>
        <taxon>Rickettsia</taxon>
        <taxon>spotted fever group</taxon>
    </lineage>
</organism>
<dbReference type="HOGENOM" id="CLU_3140156_0_0_5"/>
<proteinExistence type="predicted"/>
<name>A0A0H3AXB0_RICRS</name>
<dbReference type="KEGG" id="rri:A1G_03190"/>
<protein>
    <submittedName>
        <fullName evidence="1">Uncharacterized protein</fullName>
    </submittedName>
</protein>
<sequence length="49" mass="5858">MTTVFVLLTHYKRSSKDILEFVSPYLLKNASDMEYIKAYIPEVYINKRK</sequence>